<feature type="signal peptide" evidence="4">
    <location>
        <begin position="1"/>
        <end position="22"/>
    </location>
</feature>
<dbReference type="PANTHER" id="PTHR46182:SF2">
    <property type="entry name" value="FI19480P1"/>
    <property type="match status" value="1"/>
</dbReference>
<dbReference type="PANTHER" id="PTHR46182">
    <property type="entry name" value="FI19480P1"/>
    <property type="match status" value="1"/>
</dbReference>
<dbReference type="RefSeq" id="WP_081200049.1">
    <property type="nucleotide sequence ID" value="NZ_FOCZ01000015.1"/>
</dbReference>
<dbReference type="InterPro" id="IPR029865">
    <property type="entry name" value="KIAA0319-like"/>
</dbReference>
<evidence type="ECO:0000259" key="6">
    <source>
        <dbReference type="SMART" id="SM00635"/>
    </source>
</evidence>
<sequence length="1383" mass="147126">MKKIVSQLALLIACQAPLCMLAQSDGLPRGANNMPYTRYEAENGSVGGSASLQSSVQFVQSDIASEASNQKYVSLPSNGSFVQWKTTAAARGVNLRFTMPDNSSGTGQTGSLNLYVNNVLVKTIDLSSYWAYQYFDVGGEGDPYQTPRTKTFMRFDEVHFTVTNTINSGDTIKIQKTNGDGLTYGVDFVELEPVPAAITLPANYLSVTDFGAVANDANDDYAAFNSCIAAAKTQGKNVYIPAGRFLLSDKIMLNVTNMKITGAGVWYTQVYFSTDKQFYGGILARSSGVEISNFTLGTANNDRLKYDEANPRDGQKYKIYKGFMGTYGNGSSIHDIWVEHFECGFWIGGYDAPYPVDVTRNLTIANCRIRNNYADGVNFCVGTSSSTVTQCSLRNNGDDGLAMWPASDVQGSVQERNNTFSNNTIENNWRAGSIAIFGGTGHQVHHNYIKDGVGGSGIRFTNDFAGFTFEYPGDVIHLYENTIENCGTSYDLWNQMRGAIEFFAGSGISNMQFDNTTILNSQRDAIRISGNNLHHIVFTNTTINGTGKDPVTRDIPADVYGGFGIYCDASSQGMTFNNLSVTDAESGTFINRNSGFQLIFQNVNVPVTGVSISPAGDTTLALNQTVQLTPVIIPADATNKTVSWSTSNSAVVTVDATGKITAAGIGSATITVTSGDGNKTATKNISVSPAVNVKATDETAGEGGNTGSFTISTAGITQSATIHYAISGTATAGDYIANPALSGTITLTPSQLSQTITITPVDDTQFEGTETIRLTLLPGTGYKLGPDTVAVISINDNDNPPCTAPVIGLVNGTAPVIDQNIEAAWAAVPVANINQVVLGSRPADYSGKWRALYDNNNLYLLVEVNDATRMSDSGPSWWEDDVVEIFIDGNNSKGTTYDGANDFQYGFRWNDNTVHTGGNSVTNTTGINFRMYATGSGYTAEIAIPWTTIGTTPAIGKAIGLDVQIDDDDNGGTRDAQTTTFATNTTAFQNPAVFGTVYMTSCSGSGNQPPVANAGADTNLNAGTTSVTLHGTGTDPEGNTVTYSWTQVSGPTATLSGANTANIAVSALADGNTYVFQLTVSDGTLTASDNVSVSVGASVNVVHSYPAGGTITIDGVINEAAWMLNNSAGKTVIGTPNNTVTFGALWDNNNLYIAAKVLDNTLSNDSPDPWNNDAIEIFIDANNNKLTTYDGFDNQFIKAWNNGSLFSKTGVTGVQHAWAAISGGYAIEMSIPWSQLGITPTAGKQIGFDIANDDDDNGGDRDAQAVWMGTINNYQNTAPFGTLTLESTAAALVNNLVEQNLRIANDNHLQIVPNPVSNGNATAIISGGSETGTIRVFDLAGHLVYSTKGQLRIPLYLQTLPKGLYMVRFESDSRLINKKLLIK</sequence>
<dbReference type="InterPro" id="IPR003644">
    <property type="entry name" value="Calx_beta"/>
</dbReference>
<proteinExistence type="predicted"/>
<dbReference type="GO" id="GO:0031410">
    <property type="term" value="C:cytoplasmic vesicle"/>
    <property type="evidence" value="ECO:0007669"/>
    <property type="project" value="TreeGrafter"/>
</dbReference>
<dbReference type="InterPro" id="IPR033801">
    <property type="entry name" value="CBM6-CBM35-CBM36-like_1"/>
</dbReference>
<accession>A0A1V9EV63</accession>
<dbReference type="SUPFAM" id="SSF49373">
    <property type="entry name" value="Invasin/intimin cell-adhesion fragments"/>
    <property type="match status" value="1"/>
</dbReference>
<comment type="caution">
    <text evidence="7">The sequence shown here is derived from an EMBL/GenBank/DDBJ whole genome shotgun (WGS) entry which is preliminary data.</text>
</comment>
<dbReference type="GO" id="GO:0016052">
    <property type="term" value="P:carbohydrate catabolic process"/>
    <property type="evidence" value="ECO:0007669"/>
    <property type="project" value="InterPro"/>
</dbReference>
<evidence type="ECO:0000313" key="8">
    <source>
        <dbReference type="Proteomes" id="UP000192610"/>
    </source>
</evidence>
<evidence type="ECO:0000313" key="7">
    <source>
        <dbReference type="EMBL" id="OQP49745.1"/>
    </source>
</evidence>
<gene>
    <name evidence="7" type="ORF">A4H97_28045</name>
</gene>
<dbReference type="Gene3D" id="2.160.20.10">
    <property type="entry name" value="Single-stranded right-handed beta-helix, Pectin lyase-like"/>
    <property type="match status" value="1"/>
</dbReference>
<dbReference type="Pfam" id="PF22352">
    <property type="entry name" value="K319L-like_PKD"/>
    <property type="match status" value="1"/>
</dbReference>
<dbReference type="InterPro" id="IPR008964">
    <property type="entry name" value="Invasin/intimin_cell_adhesion"/>
</dbReference>
<dbReference type="STRING" id="354355.SAMN05660816_05826"/>
<dbReference type="Pfam" id="PF22816">
    <property type="entry name" value="CatAgl_D2"/>
    <property type="match status" value="1"/>
</dbReference>
<evidence type="ECO:0000256" key="4">
    <source>
        <dbReference type="SAM" id="SignalP"/>
    </source>
</evidence>
<evidence type="ECO:0000256" key="2">
    <source>
        <dbReference type="ARBA" id="ARBA00022737"/>
    </source>
</evidence>
<evidence type="ECO:0000256" key="1">
    <source>
        <dbReference type="ARBA" id="ARBA00022729"/>
    </source>
</evidence>
<dbReference type="InterPro" id="IPR010502">
    <property type="entry name" value="Carb-bd_dom_fam9"/>
</dbReference>
<dbReference type="InterPro" id="IPR003343">
    <property type="entry name" value="Big_2"/>
</dbReference>
<dbReference type="SUPFAM" id="SSF51126">
    <property type="entry name" value="Pectin lyase-like"/>
    <property type="match status" value="1"/>
</dbReference>
<dbReference type="OrthoDB" id="197688at2"/>
<dbReference type="InterPro" id="IPR012334">
    <property type="entry name" value="Pectin_lyas_fold"/>
</dbReference>
<dbReference type="Gene3D" id="2.60.40.1190">
    <property type="match status" value="2"/>
</dbReference>
<keyword evidence="1 4" id="KW-0732">Signal</keyword>
<dbReference type="SUPFAM" id="SSF49299">
    <property type="entry name" value="PKD domain"/>
    <property type="match status" value="1"/>
</dbReference>
<dbReference type="Gene3D" id="2.60.40.10">
    <property type="entry name" value="Immunoglobulins"/>
    <property type="match status" value="1"/>
</dbReference>
<organism evidence="7 8">
    <name type="scientific">Niastella yeongjuensis</name>
    <dbReference type="NCBI Taxonomy" id="354355"/>
    <lineage>
        <taxon>Bacteria</taxon>
        <taxon>Pseudomonadati</taxon>
        <taxon>Bacteroidota</taxon>
        <taxon>Chitinophagia</taxon>
        <taxon>Chitinophagales</taxon>
        <taxon>Chitinophagaceae</taxon>
        <taxon>Niastella</taxon>
    </lineage>
</organism>
<keyword evidence="3" id="KW-0106">Calcium</keyword>
<dbReference type="GO" id="GO:0016020">
    <property type="term" value="C:membrane"/>
    <property type="evidence" value="ECO:0007669"/>
    <property type="project" value="InterPro"/>
</dbReference>
<dbReference type="Gene3D" id="2.60.40.1080">
    <property type="match status" value="1"/>
</dbReference>
<dbReference type="InterPro" id="IPR026444">
    <property type="entry name" value="Secre_tail"/>
</dbReference>
<dbReference type="InterPro" id="IPR055149">
    <property type="entry name" value="Agl_cat_D2"/>
</dbReference>
<dbReference type="SUPFAM" id="SSF49344">
    <property type="entry name" value="CBD9-like"/>
    <property type="match status" value="2"/>
</dbReference>
<dbReference type="InterPro" id="IPR006626">
    <property type="entry name" value="PbH1"/>
</dbReference>
<protein>
    <submittedName>
        <fullName evidence="7">Carbohydrate-binding protein</fullName>
    </submittedName>
</protein>
<feature type="domain" description="Calx-beta" evidence="5">
    <location>
        <begin position="681"/>
        <end position="777"/>
    </location>
</feature>
<feature type="chain" id="PRO_5010693274" evidence="4">
    <location>
        <begin position="23"/>
        <end position="1383"/>
    </location>
</feature>
<dbReference type="GO" id="GO:0007154">
    <property type="term" value="P:cell communication"/>
    <property type="evidence" value="ECO:0007669"/>
    <property type="project" value="InterPro"/>
</dbReference>
<dbReference type="InterPro" id="IPR011050">
    <property type="entry name" value="Pectin_lyase_fold/virulence"/>
</dbReference>
<dbReference type="InterPro" id="IPR038081">
    <property type="entry name" value="CalX-like_sf"/>
</dbReference>
<dbReference type="SMART" id="SM00237">
    <property type="entry name" value="Calx_beta"/>
    <property type="match status" value="1"/>
</dbReference>
<dbReference type="GO" id="GO:0004553">
    <property type="term" value="F:hydrolase activity, hydrolyzing O-glycosyl compounds"/>
    <property type="evidence" value="ECO:0007669"/>
    <property type="project" value="InterPro"/>
</dbReference>
<dbReference type="GO" id="GO:0030246">
    <property type="term" value="F:carbohydrate binding"/>
    <property type="evidence" value="ECO:0007669"/>
    <property type="project" value="InterPro"/>
</dbReference>
<dbReference type="Pfam" id="PF02368">
    <property type="entry name" value="Big_2"/>
    <property type="match status" value="1"/>
</dbReference>
<keyword evidence="2" id="KW-0677">Repeat</keyword>
<dbReference type="SMART" id="SM00710">
    <property type="entry name" value="PbH1"/>
    <property type="match status" value="11"/>
</dbReference>
<dbReference type="InterPro" id="IPR035986">
    <property type="entry name" value="PKD_dom_sf"/>
</dbReference>
<dbReference type="Pfam" id="PF22815">
    <property type="entry name" value="CatAgl_D1"/>
    <property type="match status" value="1"/>
</dbReference>
<keyword evidence="8" id="KW-1185">Reference proteome</keyword>
<reference evidence="8" key="1">
    <citation type="submission" date="2016-04" db="EMBL/GenBank/DDBJ databases">
        <authorList>
            <person name="Chen L."/>
            <person name="Zhuang W."/>
            <person name="Wang G."/>
        </authorList>
    </citation>
    <scope>NUCLEOTIDE SEQUENCE [LARGE SCALE GENOMIC DNA]</scope>
    <source>
        <strain evidence="8">17621</strain>
    </source>
</reference>
<feature type="domain" description="BIG2" evidence="6">
    <location>
        <begin position="606"/>
        <end position="684"/>
    </location>
</feature>
<dbReference type="Pfam" id="PF18962">
    <property type="entry name" value="Por_Secre_tail"/>
    <property type="match status" value="1"/>
</dbReference>
<dbReference type="NCBIfam" id="TIGR04183">
    <property type="entry name" value="Por_Secre_tail"/>
    <property type="match status" value="1"/>
</dbReference>
<dbReference type="CDD" id="cd09619">
    <property type="entry name" value="CBM9_like_4"/>
    <property type="match status" value="2"/>
</dbReference>
<dbReference type="Pfam" id="PF06452">
    <property type="entry name" value="CBM9_1"/>
    <property type="match status" value="2"/>
</dbReference>
<dbReference type="SUPFAM" id="SSF141072">
    <property type="entry name" value="CalX-like"/>
    <property type="match status" value="1"/>
</dbReference>
<name>A0A1V9EV63_9BACT</name>
<dbReference type="SMART" id="SM00635">
    <property type="entry name" value="BID_2"/>
    <property type="match status" value="1"/>
</dbReference>
<dbReference type="Gene3D" id="2.60.40.2030">
    <property type="match status" value="1"/>
</dbReference>
<evidence type="ECO:0000259" key="5">
    <source>
        <dbReference type="SMART" id="SM00237"/>
    </source>
</evidence>
<dbReference type="Proteomes" id="UP000192610">
    <property type="component" value="Unassembled WGS sequence"/>
</dbReference>
<dbReference type="EMBL" id="LVXG01000013">
    <property type="protein sequence ID" value="OQP49745.1"/>
    <property type="molecule type" value="Genomic_DNA"/>
</dbReference>
<dbReference type="InterPro" id="IPR013783">
    <property type="entry name" value="Ig-like_fold"/>
</dbReference>
<evidence type="ECO:0000256" key="3">
    <source>
        <dbReference type="ARBA" id="ARBA00022837"/>
    </source>
</evidence>